<protein>
    <recommendedName>
        <fullName evidence="1">Antitoxin SocA-like Panacea domain-containing protein</fullName>
    </recommendedName>
</protein>
<name>A0A2M7EJC5_9BACT</name>
<sequence length="190" mass="22004">MKAQTHYHDIMITLEKIQAIILYFSENTNNQYLGKVKLMKLFYFLDFVHVKEYGIPVTFDTYYKLDKGPIPTYIKNVVDDACENEENSLLRDSINFETPLGTQMKKAVAKRKFNEGDKKLFSKSEFEILKKVSERFSETTTNAIIEISHKEAPYIESEISQIIPYELAARDSDSKFTAEEIELSIKVTSC</sequence>
<proteinExistence type="predicted"/>
<dbReference type="InterPro" id="IPR025272">
    <property type="entry name" value="SocA_Panacea"/>
</dbReference>
<dbReference type="Pfam" id="PF13274">
    <property type="entry name" value="SocA_Panacea"/>
    <property type="match status" value="1"/>
</dbReference>
<comment type="caution">
    <text evidence="2">The sequence shown here is derived from an EMBL/GenBank/DDBJ whole genome shotgun (WGS) entry which is preliminary data.</text>
</comment>
<evidence type="ECO:0000313" key="3">
    <source>
        <dbReference type="Proteomes" id="UP000228762"/>
    </source>
</evidence>
<dbReference type="Proteomes" id="UP000228762">
    <property type="component" value="Unassembled WGS sequence"/>
</dbReference>
<gene>
    <name evidence="2" type="ORF">COW57_03950</name>
</gene>
<evidence type="ECO:0000259" key="1">
    <source>
        <dbReference type="Pfam" id="PF13274"/>
    </source>
</evidence>
<evidence type="ECO:0000313" key="2">
    <source>
        <dbReference type="EMBL" id="PIV70680.1"/>
    </source>
</evidence>
<organism evidence="2 3">
    <name type="scientific">Candidatus Roizmanbacteria bacterium CG17_big_fil_post_rev_8_21_14_2_50_39_7</name>
    <dbReference type="NCBI Taxonomy" id="1974858"/>
    <lineage>
        <taxon>Bacteria</taxon>
        <taxon>Candidatus Roizmaniibacteriota</taxon>
    </lineage>
</organism>
<feature type="domain" description="Antitoxin SocA-like Panacea" evidence="1">
    <location>
        <begin position="38"/>
        <end position="152"/>
    </location>
</feature>
<reference evidence="3" key="1">
    <citation type="submission" date="2017-09" db="EMBL/GenBank/DDBJ databases">
        <title>Depth-based differentiation of microbial function through sediment-hosted aquifers and enrichment of novel symbionts in the deep terrestrial subsurface.</title>
        <authorList>
            <person name="Probst A.J."/>
            <person name="Ladd B."/>
            <person name="Jarett J.K."/>
            <person name="Geller-Mcgrath D.E."/>
            <person name="Sieber C.M.K."/>
            <person name="Emerson J.B."/>
            <person name="Anantharaman K."/>
            <person name="Thomas B.C."/>
            <person name="Malmstrom R."/>
            <person name="Stieglmeier M."/>
            <person name="Klingl A."/>
            <person name="Woyke T."/>
            <person name="Ryan C.M."/>
            <person name="Banfield J.F."/>
        </authorList>
    </citation>
    <scope>NUCLEOTIDE SEQUENCE [LARGE SCALE GENOMIC DNA]</scope>
</reference>
<dbReference type="EMBL" id="PFEV01000184">
    <property type="protein sequence ID" value="PIV70680.1"/>
    <property type="molecule type" value="Genomic_DNA"/>
</dbReference>
<dbReference type="AlphaFoldDB" id="A0A2M7EJC5"/>
<accession>A0A2M7EJC5</accession>